<feature type="transmembrane region" description="Helical" evidence="16">
    <location>
        <begin position="378"/>
        <end position="402"/>
    </location>
</feature>
<evidence type="ECO:0000256" key="1">
    <source>
        <dbReference type="ARBA" id="ARBA00004225"/>
    </source>
</evidence>
<dbReference type="InterPro" id="IPR000260">
    <property type="entry name" value="NADH4_N"/>
</dbReference>
<evidence type="ECO:0000313" key="19">
    <source>
        <dbReference type="EMBL" id="BAF73657.1"/>
    </source>
</evidence>
<dbReference type="AlphaFoldDB" id="A7BG54"/>
<evidence type="ECO:0000256" key="4">
    <source>
        <dbReference type="ARBA" id="ARBA00021006"/>
    </source>
</evidence>
<evidence type="ECO:0000256" key="2">
    <source>
        <dbReference type="ARBA" id="ARBA00009025"/>
    </source>
</evidence>
<feature type="transmembrane region" description="Helical" evidence="16">
    <location>
        <begin position="55"/>
        <end position="73"/>
    </location>
</feature>
<dbReference type="InterPro" id="IPR003918">
    <property type="entry name" value="NADH_UbQ_OxRdtase"/>
</dbReference>
<keyword evidence="5 16" id="KW-0813">Transport</keyword>
<feature type="domain" description="NADH:quinone oxidoreductase/Mrp antiporter transmembrane" evidence="17">
    <location>
        <begin position="106"/>
        <end position="394"/>
    </location>
</feature>
<dbReference type="InterPro" id="IPR001750">
    <property type="entry name" value="ND/Mrp_TM"/>
</dbReference>
<feature type="domain" description="NADH:ubiquinone oxidoreductase chain 4 N-terminal" evidence="18">
    <location>
        <begin position="5"/>
        <end position="101"/>
    </location>
</feature>
<feature type="transmembrane region" description="Helical" evidence="16">
    <location>
        <begin position="423"/>
        <end position="447"/>
    </location>
</feature>
<dbReference type="EC" id="7.1.1.2" evidence="3 16"/>
<evidence type="ECO:0000256" key="14">
    <source>
        <dbReference type="ARBA" id="ARBA00023136"/>
    </source>
</evidence>
<keyword evidence="13 16" id="KW-0496">Mitochondrion</keyword>
<feature type="transmembrane region" description="Helical" evidence="16">
    <location>
        <begin position="21"/>
        <end position="43"/>
    </location>
</feature>
<evidence type="ECO:0000256" key="10">
    <source>
        <dbReference type="ARBA" id="ARBA00022989"/>
    </source>
</evidence>
<comment type="function">
    <text evidence="16">Core subunit of the mitochondrial membrane respiratory chain NADH dehydrogenase (Complex I) which catalyzes electron transfer from NADH through the respiratory chain, using ubiquinone as an electron acceptor. Essential for the catalytic activity and assembly of complex I.</text>
</comment>
<keyword evidence="9 16" id="KW-0249">Electron transport</keyword>
<sequence>MGLLFSLFGLLGVTNFMFWEIRYWVLMIMSFLALKILNLEVWGNMCTVWLHYDNMSGVLIVLTLWISGLMYLASNYSVKFMMNSANKFSLVILFLCLMIIMFFMSINIFMFYIFFEVSLLPTLMLIIGWGYQPERLQAGMYMMLYTVSMSLPLLISLIMLSKMYYCYNMMLITHLNCLSMLYNVKFLWVLSGLMAFLVKLPMFMVHLWLPKAHVEAPIAGSMILAGVLLKLGGYGIMRMLNVYFLNEVYFSKIFIVVSLWGGLMTAAICVGQSDIKSLIAYSSVGHMGLLLAGCMSKFMWGWEGAILMMVSHGFCSSGLFCLANLLYEKVKSRSLFLYSGMININSVMCMWWFLFCVGNMGGPPFINLISEIMLFCSLYMYSCWLIVVVLLMVFIGGLYNLVMFTNIQHGSIMSFMNSSSNSLCSEYLLLFLHFYPMLVFIINISYLNNVFMI</sequence>
<protein>
    <recommendedName>
        <fullName evidence="4 16">NADH-ubiquinone oxidoreductase chain 4</fullName>
        <ecNumber evidence="3 16">7.1.1.2</ecNumber>
    </recommendedName>
</protein>
<keyword evidence="10 16" id="KW-1133">Transmembrane helix</keyword>
<comment type="subcellular location">
    <subcellularLocation>
        <location evidence="1 16">Mitochondrion membrane</location>
        <topology evidence="1 16">Multi-pass membrane protein</topology>
    </subcellularLocation>
</comment>
<evidence type="ECO:0000256" key="6">
    <source>
        <dbReference type="ARBA" id="ARBA00022660"/>
    </source>
</evidence>
<dbReference type="EMBL" id="AB266516">
    <property type="protein sequence ID" value="BAF73657.1"/>
    <property type="molecule type" value="Genomic_DNA"/>
</dbReference>
<geneLocation type="mitochondrion" evidence="19"/>
<dbReference type="GO" id="GO:0015990">
    <property type="term" value="P:electron transport coupled proton transport"/>
    <property type="evidence" value="ECO:0007669"/>
    <property type="project" value="TreeGrafter"/>
</dbReference>
<comment type="catalytic activity">
    <reaction evidence="15 16">
        <text>a ubiquinone + NADH + 5 H(+)(in) = a ubiquinol + NAD(+) + 4 H(+)(out)</text>
        <dbReference type="Rhea" id="RHEA:29091"/>
        <dbReference type="Rhea" id="RHEA-COMP:9565"/>
        <dbReference type="Rhea" id="RHEA-COMP:9566"/>
        <dbReference type="ChEBI" id="CHEBI:15378"/>
        <dbReference type="ChEBI" id="CHEBI:16389"/>
        <dbReference type="ChEBI" id="CHEBI:17976"/>
        <dbReference type="ChEBI" id="CHEBI:57540"/>
        <dbReference type="ChEBI" id="CHEBI:57945"/>
        <dbReference type="EC" id="7.1.1.2"/>
    </reaction>
</comment>
<keyword evidence="8" id="KW-1278">Translocase</keyword>
<dbReference type="GO" id="GO:0031966">
    <property type="term" value="C:mitochondrial membrane"/>
    <property type="evidence" value="ECO:0007669"/>
    <property type="project" value="UniProtKB-SubCell"/>
</dbReference>
<dbReference type="GO" id="GO:0048039">
    <property type="term" value="F:ubiquinone binding"/>
    <property type="evidence" value="ECO:0007669"/>
    <property type="project" value="TreeGrafter"/>
</dbReference>
<keyword evidence="12 16" id="KW-0830">Ubiquinone</keyword>
<evidence type="ECO:0000256" key="9">
    <source>
        <dbReference type="ARBA" id="ARBA00022982"/>
    </source>
</evidence>
<keyword evidence="11 16" id="KW-0520">NAD</keyword>
<evidence type="ECO:0000256" key="11">
    <source>
        <dbReference type="ARBA" id="ARBA00023027"/>
    </source>
</evidence>
<organism evidence="19">
    <name type="scientific">Acanthosepion esculentum</name>
    <name type="common">Golden cuttlefish</name>
    <name type="synonym">Sepia esculenta</name>
    <dbReference type="NCBI Taxonomy" id="31210"/>
    <lineage>
        <taxon>Eukaryota</taxon>
        <taxon>Metazoa</taxon>
        <taxon>Spiralia</taxon>
        <taxon>Lophotrochozoa</taxon>
        <taxon>Mollusca</taxon>
        <taxon>Cephalopoda</taxon>
        <taxon>Coleoidea</taxon>
        <taxon>Decapodiformes</taxon>
        <taxon>Sepiida</taxon>
        <taxon>Sepiina</taxon>
        <taxon>Sepiidae</taxon>
        <taxon>Acanthosepion</taxon>
    </lineage>
</organism>
<dbReference type="PANTHER" id="PTHR43507">
    <property type="entry name" value="NADH-UBIQUINONE OXIDOREDUCTASE CHAIN 4"/>
    <property type="match status" value="1"/>
</dbReference>
<keyword evidence="14 16" id="KW-0472">Membrane</keyword>
<feature type="transmembrane region" description="Helical" evidence="16">
    <location>
        <begin position="306"/>
        <end position="327"/>
    </location>
</feature>
<feature type="transmembrane region" description="Helical" evidence="16">
    <location>
        <begin position="216"/>
        <end position="237"/>
    </location>
</feature>
<feature type="transmembrane region" description="Helical" evidence="16">
    <location>
        <begin position="143"/>
        <end position="165"/>
    </location>
</feature>
<feature type="transmembrane region" description="Helical" evidence="16">
    <location>
        <begin position="85"/>
        <end position="103"/>
    </location>
</feature>
<feature type="transmembrane region" description="Helical" evidence="16">
    <location>
        <begin position="249"/>
        <end position="271"/>
    </location>
</feature>
<keyword evidence="7 16" id="KW-0812">Transmembrane</keyword>
<reference evidence="19" key="1">
    <citation type="journal article" date="2007" name="Mol. Phylogenet. Evol.">
        <title>Mitochondrial genome structure and evolution in the living fossil vampire squid, Vampyroteuthis infernalis, and extant cephalopods.</title>
        <authorList>
            <person name="Yokobori S."/>
            <person name="Lindsay D.J."/>
            <person name="Yoshida M."/>
            <person name="Tsuchiya K."/>
            <person name="Yamagishi A."/>
            <person name="Maruyama T."/>
            <person name="Oshima T."/>
        </authorList>
    </citation>
    <scope>NUCLEOTIDE SEQUENCE</scope>
</reference>
<dbReference type="Pfam" id="PF00361">
    <property type="entry name" value="Proton_antipo_M"/>
    <property type="match status" value="1"/>
</dbReference>
<name>A7BG54_ACAES</name>
<gene>
    <name evidence="19" type="primary">nad4</name>
</gene>
<proteinExistence type="inferred from homology"/>
<evidence type="ECO:0000259" key="18">
    <source>
        <dbReference type="Pfam" id="PF01059"/>
    </source>
</evidence>
<evidence type="ECO:0000256" key="5">
    <source>
        <dbReference type="ARBA" id="ARBA00022448"/>
    </source>
</evidence>
<feature type="transmembrane region" description="Helical" evidence="16">
    <location>
        <begin position="334"/>
        <end position="354"/>
    </location>
</feature>
<dbReference type="GO" id="GO:0042773">
    <property type="term" value="P:ATP synthesis coupled electron transport"/>
    <property type="evidence" value="ECO:0007669"/>
    <property type="project" value="InterPro"/>
</dbReference>
<evidence type="ECO:0000259" key="17">
    <source>
        <dbReference type="Pfam" id="PF00361"/>
    </source>
</evidence>
<evidence type="ECO:0000256" key="15">
    <source>
        <dbReference type="ARBA" id="ARBA00049551"/>
    </source>
</evidence>
<dbReference type="PRINTS" id="PR01437">
    <property type="entry name" value="NUOXDRDTASE4"/>
</dbReference>
<accession>A7BG54</accession>
<evidence type="ECO:0000256" key="13">
    <source>
        <dbReference type="ARBA" id="ARBA00023128"/>
    </source>
</evidence>
<feature type="transmembrane region" description="Helical" evidence="16">
    <location>
        <begin position="185"/>
        <end position="209"/>
    </location>
</feature>
<evidence type="ECO:0000256" key="7">
    <source>
        <dbReference type="ARBA" id="ARBA00022692"/>
    </source>
</evidence>
<dbReference type="PANTHER" id="PTHR43507:SF20">
    <property type="entry name" value="NADH-UBIQUINONE OXIDOREDUCTASE CHAIN 4"/>
    <property type="match status" value="1"/>
</dbReference>
<evidence type="ECO:0000256" key="16">
    <source>
        <dbReference type="RuleBase" id="RU003297"/>
    </source>
</evidence>
<dbReference type="GO" id="GO:0003954">
    <property type="term" value="F:NADH dehydrogenase activity"/>
    <property type="evidence" value="ECO:0007669"/>
    <property type="project" value="TreeGrafter"/>
</dbReference>
<evidence type="ECO:0000256" key="3">
    <source>
        <dbReference type="ARBA" id="ARBA00012944"/>
    </source>
</evidence>
<comment type="similarity">
    <text evidence="2 16">Belongs to the complex I subunit 4 family.</text>
</comment>
<dbReference type="Pfam" id="PF01059">
    <property type="entry name" value="Oxidored_q5_N"/>
    <property type="match status" value="1"/>
</dbReference>
<evidence type="ECO:0000256" key="8">
    <source>
        <dbReference type="ARBA" id="ARBA00022967"/>
    </source>
</evidence>
<keyword evidence="6 16" id="KW-0679">Respiratory chain</keyword>
<dbReference type="GO" id="GO:0008137">
    <property type="term" value="F:NADH dehydrogenase (ubiquinone) activity"/>
    <property type="evidence" value="ECO:0007669"/>
    <property type="project" value="UniProtKB-UniRule"/>
</dbReference>
<evidence type="ECO:0000256" key="12">
    <source>
        <dbReference type="ARBA" id="ARBA00023075"/>
    </source>
</evidence>